<dbReference type="AlphaFoldDB" id="A0A0B0HFD6"/>
<gene>
    <name evidence="2" type="ORF">JV46_21530</name>
</gene>
<dbReference type="RefSeq" id="WP_052132009.1">
    <property type="nucleotide sequence ID" value="NZ_JRAA01000001.1"/>
</dbReference>
<reference evidence="2 3" key="1">
    <citation type="journal article" date="2014" name="BMC Genomics">
        <title>The genome of the intracellular bacterium of the coastal bivalve, Solemya velum: a blueprint for thriving in and out of symbiosis.</title>
        <authorList>
            <person name="Dmytrenko O."/>
            <person name="Russell S.L."/>
            <person name="Loo W.T."/>
            <person name="Fontanez K.M."/>
            <person name="Liao L."/>
            <person name="Roeselers G."/>
            <person name="Sharma R."/>
            <person name="Stewart F.J."/>
            <person name="Newton I.L."/>
            <person name="Woyke T."/>
            <person name="Wu D."/>
            <person name="Lang J.M."/>
            <person name="Eisen J.A."/>
            <person name="Cavanaugh C.M."/>
        </authorList>
    </citation>
    <scope>NUCLEOTIDE SEQUENCE [LARGE SCALE GENOMIC DNA]</scope>
    <source>
        <strain evidence="2 3">WH</strain>
    </source>
</reference>
<protein>
    <recommendedName>
        <fullName evidence="4">DUF3137 domain-containing protein</fullName>
    </recommendedName>
</protein>
<dbReference type="Proteomes" id="UP000030856">
    <property type="component" value="Unassembled WGS sequence"/>
</dbReference>
<evidence type="ECO:0000313" key="2">
    <source>
        <dbReference type="EMBL" id="KHF26186.1"/>
    </source>
</evidence>
<accession>A0A0B0HFD6</accession>
<dbReference type="STRING" id="2340.JV46_21530"/>
<evidence type="ECO:0000313" key="3">
    <source>
        <dbReference type="Proteomes" id="UP000030856"/>
    </source>
</evidence>
<keyword evidence="3" id="KW-1185">Reference proteome</keyword>
<dbReference type="Pfam" id="PF11335">
    <property type="entry name" value="DUF3137"/>
    <property type="match status" value="1"/>
</dbReference>
<feature type="transmembrane region" description="Helical" evidence="1">
    <location>
        <begin position="40"/>
        <end position="60"/>
    </location>
</feature>
<dbReference type="InterPro" id="IPR021484">
    <property type="entry name" value="DUF3137"/>
</dbReference>
<sequence>MADEHVESNRIQLDPEIFKDASVFESESIELLANYRKKSIAIRTTGILMIVIIAVLALRGKGFPMADPGDHSLPFFLGAGIIALMGILSKHAYRPVRRFKQKIKFDFGNRVLWHYGDGIELRREGASESEFRYALKDIAPQYDRYSSEDLVKGEIKGTDFQFYEVELQKKQETDTKGHRRTSYKTVFRGHVLSIHLNRQYQGYIRIKADSLGNRLFPDKDLIRLESPEFEKLFDVYADDQISSRTILTPSFMERLTELAQSPTLTSGRKLNRPAFRATIKNDYINLMIKTRGNRFDIKDDGKQVHLKTYAMAIQEEMKAIIHCIEGLKLEQT</sequence>
<evidence type="ECO:0000256" key="1">
    <source>
        <dbReference type="SAM" id="Phobius"/>
    </source>
</evidence>
<dbReference type="EMBL" id="JRAA01000001">
    <property type="protein sequence ID" value="KHF26186.1"/>
    <property type="molecule type" value="Genomic_DNA"/>
</dbReference>
<comment type="caution">
    <text evidence="2">The sequence shown here is derived from an EMBL/GenBank/DDBJ whole genome shotgun (WGS) entry which is preliminary data.</text>
</comment>
<name>A0A0B0HFD6_SOVGS</name>
<dbReference type="OrthoDB" id="4960523at2"/>
<keyword evidence="1" id="KW-0812">Transmembrane</keyword>
<organism evidence="2 3">
    <name type="scientific">Solemya velum gill symbiont</name>
    <dbReference type="NCBI Taxonomy" id="2340"/>
    <lineage>
        <taxon>Bacteria</taxon>
        <taxon>Pseudomonadati</taxon>
        <taxon>Pseudomonadota</taxon>
        <taxon>Gammaproteobacteria</taxon>
        <taxon>sulfur-oxidizing symbionts</taxon>
    </lineage>
</organism>
<keyword evidence="1" id="KW-0472">Membrane</keyword>
<proteinExistence type="predicted"/>
<evidence type="ECO:0008006" key="4">
    <source>
        <dbReference type="Google" id="ProtNLM"/>
    </source>
</evidence>
<keyword evidence="1" id="KW-1133">Transmembrane helix</keyword>
<feature type="transmembrane region" description="Helical" evidence="1">
    <location>
        <begin position="72"/>
        <end position="93"/>
    </location>
</feature>
<dbReference type="eggNOG" id="ENOG5032Y9T">
    <property type="taxonomic scope" value="Bacteria"/>
</dbReference>